<keyword evidence="1" id="KW-0677">Repeat</keyword>
<dbReference type="VEuPathDB" id="TriTrypDB:TcCL_ESM05166"/>
<gene>
    <name evidence="3" type="ORF">C4B63_184g11</name>
</gene>
<dbReference type="AlphaFoldDB" id="A0A2V2ULE1"/>
<dbReference type="Proteomes" id="UP000246121">
    <property type="component" value="Unassembled WGS sequence"/>
</dbReference>
<dbReference type="VEuPathDB" id="TriTrypDB:C3747_88g199"/>
<reference evidence="3 4" key="1">
    <citation type="journal article" date="2018" name="Microb. Genom.">
        <title>Expanding an expanded genome: long-read sequencing of Trypanosoma cruzi.</title>
        <authorList>
            <person name="Berna L."/>
            <person name="Rodriguez M."/>
            <person name="Chiribao M.L."/>
            <person name="Parodi-Talice A."/>
            <person name="Pita S."/>
            <person name="Rijo G."/>
            <person name="Alvarez-Valin F."/>
            <person name="Robello C."/>
        </authorList>
    </citation>
    <scope>NUCLEOTIDE SEQUENCE [LARGE SCALE GENOMIC DNA]</scope>
    <source>
        <strain evidence="3 4">Dm28c</strain>
    </source>
</reference>
<comment type="caution">
    <text evidence="3">The sequence shown here is derived from an EMBL/GenBank/DDBJ whole genome shotgun (WGS) entry which is preliminary data.</text>
</comment>
<dbReference type="VEuPathDB" id="TriTrypDB:TcYC6_0075950"/>
<dbReference type="VEuPathDB" id="TriTrypDB:TcG_08400"/>
<dbReference type="EMBL" id="PRFA01000184">
    <property type="protein sequence ID" value="PWU85075.1"/>
    <property type="molecule type" value="Genomic_DNA"/>
</dbReference>
<name>A0A2V2ULE1_TRYCR</name>
<dbReference type="SMART" id="SM00698">
    <property type="entry name" value="MORN"/>
    <property type="match status" value="3"/>
</dbReference>
<dbReference type="VEuPathDB" id="TriTrypDB:TcCLB.504741.50"/>
<accession>A0A2V2ULE1</accession>
<evidence type="ECO:0000256" key="2">
    <source>
        <dbReference type="SAM" id="MobiDB-lite"/>
    </source>
</evidence>
<protein>
    <recommendedName>
        <fullName evidence="5">Central apparatus associated protein C1a-18</fullName>
    </recommendedName>
</protein>
<evidence type="ECO:0008006" key="5">
    <source>
        <dbReference type="Google" id="ProtNLM"/>
    </source>
</evidence>
<sequence length="175" mass="19421">MQKENDRMRKKKDETREEEEISIFHCDDGSVYEGRVTRREIPVELPLGMPTPAPASTLRGQPPPEVMPQIVSIQHGKGIFKDAGGTIYDGNWIEGAMCGEGVLQFPSGATYTGGMRANEFCGTGTYNWPDGSRYEGQWENNRMHGFGVYVDAQGGRWAGKFYRGFGVGLLGEIHL</sequence>
<feature type="compositionally biased region" description="Basic and acidic residues" evidence="2">
    <location>
        <begin position="1"/>
        <end position="15"/>
    </location>
</feature>
<dbReference type="VEuPathDB" id="TriTrypDB:C4B63_184g11"/>
<evidence type="ECO:0000313" key="3">
    <source>
        <dbReference type="EMBL" id="PWU85075.1"/>
    </source>
</evidence>
<organism evidence="3 4">
    <name type="scientific">Trypanosoma cruzi</name>
    <dbReference type="NCBI Taxonomy" id="5693"/>
    <lineage>
        <taxon>Eukaryota</taxon>
        <taxon>Discoba</taxon>
        <taxon>Euglenozoa</taxon>
        <taxon>Kinetoplastea</taxon>
        <taxon>Metakinetoplastina</taxon>
        <taxon>Trypanosomatida</taxon>
        <taxon>Trypanosomatidae</taxon>
        <taxon>Trypanosoma</taxon>
        <taxon>Schizotrypanum</taxon>
    </lineage>
</organism>
<evidence type="ECO:0000256" key="1">
    <source>
        <dbReference type="ARBA" id="ARBA00022737"/>
    </source>
</evidence>
<dbReference type="VEuPathDB" id="TriTrypDB:TcCLB.511625.20"/>
<feature type="region of interest" description="Disordered" evidence="2">
    <location>
        <begin position="1"/>
        <end position="20"/>
    </location>
</feature>
<dbReference type="InterPro" id="IPR003409">
    <property type="entry name" value="MORN"/>
</dbReference>
<dbReference type="VEuPathDB" id="TriTrypDB:TCDM_14352"/>
<dbReference type="FunFam" id="2.20.110.10:FF:000025">
    <property type="entry name" value="MORN repeat, putative"/>
    <property type="match status" value="1"/>
</dbReference>
<dbReference type="Gene3D" id="2.20.110.10">
    <property type="entry name" value="Histone H3 K4-specific methyltransferase SET7/9 N-terminal domain"/>
    <property type="match status" value="2"/>
</dbReference>
<dbReference type="InterPro" id="IPR052849">
    <property type="entry name" value="MORN_repeat_protein"/>
</dbReference>
<dbReference type="PANTHER" id="PTHR46917">
    <property type="entry name" value="MORN REPEAT-CONTAINING PROTEIN 2"/>
    <property type="match status" value="1"/>
</dbReference>
<dbReference type="VEuPathDB" id="TriTrypDB:BCY84_03296"/>
<dbReference type="SUPFAM" id="SSF82185">
    <property type="entry name" value="Histone H3 K4-specific methyltransferase SET7/9 N-terminal domain"/>
    <property type="match status" value="1"/>
</dbReference>
<dbReference type="Pfam" id="PF02493">
    <property type="entry name" value="MORN"/>
    <property type="match status" value="3"/>
</dbReference>
<dbReference type="VEuPathDB" id="TriTrypDB:TcBrA4_0100820"/>
<proteinExistence type="predicted"/>
<evidence type="ECO:0000313" key="4">
    <source>
        <dbReference type="Proteomes" id="UP000246121"/>
    </source>
</evidence>
<dbReference type="PANTHER" id="PTHR46917:SF1">
    <property type="entry name" value="MORN REPEAT-CONTAINING PROTEIN 2"/>
    <property type="match status" value="1"/>
</dbReference>